<reference evidence="2" key="1">
    <citation type="journal article" date="2023" name="Mol. Phylogenet. Evol.">
        <title>Genome-scale phylogeny and comparative genomics of the fungal order Sordariales.</title>
        <authorList>
            <person name="Hensen N."/>
            <person name="Bonometti L."/>
            <person name="Westerberg I."/>
            <person name="Brannstrom I.O."/>
            <person name="Guillou S."/>
            <person name="Cros-Aarteil S."/>
            <person name="Calhoun S."/>
            <person name="Haridas S."/>
            <person name="Kuo A."/>
            <person name="Mondo S."/>
            <person name="Pangilinan J."/>
            <person name="Riley R."/>
            <person name="LaButti K."/>
            <person name="Andreopoulos B."/>
            <person name="Lipzen A."/>
            <person name="Chen C."/>
            <person name="Yan M."/>
            <person name="Daum C."/>
            <person name="Ng V."/>
            <person name="Clum A."/>
            <person name="Steindorff A."/>
            <person name="Ohm R.A."/>
            <person name="Martin F."/>
            <person name="Silar P."/>
            <person name="Natvig D.O."/>
            <person name="Lalanne C."/>
            <person name="Gautier V."/>
            <person name="Ament-Velasquez S.L."/>
            <person name="Kruys A."/>
            <person name="Hutchinson M.I."/>
            <person name="Powell A.J."/>
            <person name="Barry K."/>
            <person name="Miller A.N."/>
            <person name="Grigoriev I.V."/>
            <person name="Debuchy R."/>
            <person name="Gladieux P."/>
            <person name="Hiltunen Thoren M."/>
            <person name="Johannesson H."/>
        </authorList>
    </citation>
    <scope>NUCLEOTIDE SEQUENCE</scope>
    <source>
        <strain evidence="2">CBS 757.83</strain>
    </source>
</reference>
<comment type="caution">
    <text evidence="2">The sequence shown here is derived from an EMBL/GenBank/DDBJ whole genome shotgun (WGS) entry which is preliminary data.</text>
</comment>
<dbReference type="AlphaFoldDB" id="A0AAN6Q761"/>
<reference evidence="2" key="2">
    <citation type="submission" date="2023-05" db="EMBL/GenBank/DDBJ databases">
        <authorList>
            <consortium name="Lawrence Berkeley National Laboratory"/>
            <person name="Steindorff A."/>
            <person name="Hensen N."/>
            <person name="Bonometti L."/>
            <person name="Westerberg I."/>
            <person name="Brannstrom I.O."/>
            <person name="Guillou S."/>
            <person name="Cros-Aarteil S."/>
            <person name="Calhoun S."/>
            <person name="Haridas S."/>
            <person name="Kuo A."/>
            <person name="Mondo S."/>
            <person name="Pangilinan J."/>
            <person name="Riley R."/>
            <person name="Labutti K."/>
            <person name="Andreopoulos B."/>
            <person name="Lipzen A."/>
            <person name="Chen C."/>
            <person name="Yanf M."/>
            <person name="Daum C."/>
            <person name="Ng V."/>
            <person name="Clum A."/>
            <person name="Ohm R."/>
            <person name="Martin F."/>
            <person name="Silar P."/>
            <person name="Natvig D."/>
            <person name="Lalanne C."/>
            <person name="Gautier V."/>
            <person name="Ament-Velasquez S.L."/>
            <person name="Kruys A."/>
            <person name="Hutchinson M.I."/>
            <person name="Powell A.J."/>
            <person name="Barry K."/>
            <person name="Miller A.N."/>
            <person name="Grigoriev I.V."/>
            <person name="Debuchy R."/>
            <person name="Gladieux P."/>
            <person name="Thoren M.H."/>
            <person name="Johannesson H."/>
        </authorList>
    </citation>
    <scope>NUCLEOTIDE SEQUENCE</scope>
    <source>
        <strain evidence="2">CBS 757.83</strain>
    </source>
</reference>
<sequence length="88" mass="9215">MRVTTILSVLSLMATAAFAAPADEALTDRSIEKRCPNSGSQVACEQACVSVVRRACSSCGGNPSCQSACERARYASCYSCCSSRCTTC</sequence>
<evidence type="ECO:0000256" key="1">
    <source>
        <dbReference type="SAM" id="SignalP"/>
    </source>
</evidence>
<keyword evidence="1" id="KW-0732">Signal</keyword>
<evidence type="ECO:0000313" key="3">
    <source>
        <dbReference type="Proteomes" id="UP001305647"/>
    </source>
</evidence>
<organism evidence="2 3">
    <name type="scientific">Parathielavia hyrcaniae</name>
    <dbReference type="NCBI Taxonomy" id="113614"/>
    <lineage>
        <taxon>Eukaryota</taxon>
        <taxon>Fungi</taxon>
        <taxon>Dikarya</taxon>
        <taxon>Ascomycota</taxon>
        <taxon>Pezizomycotina</taxon>
        <taxon>Sordariomycetes</taxon>
        <taxon>Sordariomycetidae</taxon>
        <taxon>Sordariales</taxon>
        <taxon>Chaetomiaceae</taxon>
        <taxon>Parathielavia</taxon>
    </lineage>
</organism>
<protein>
    <submittedName>
        <fullName evidence="2">Uncharacterized protein</fullName>
    </submittedName>
</protein>
<dbReference type="EMBL" id="MU863629">
    <property type="protein sequence ID" value="KAK4103025.1"/>
    <property type="molecule type" value="Genomic_DNA"/>
</dbReference>
<dbReference type="Proteomes" id="UP001305647">
    <property type="component" value="Unassembled WGS sequence"/>
</dbReference>
<name>A0AAN6Q761_9PEZI</name>
<accession>A0AAN6Q761</accession>
<keyword evidence="3" id="KW-1185">Reference proteome</keyword>
<feature type="chain" id="PRO_5042921607" evidence="1">
    <location>
        <begin position="20"/>
        <end position="88"/>
    </location>
</feature>
<evidence type="ECO:0000313" key="2">
    <source>
        <dbReference type="EMBL" id="KAK4103025.1"/>
    </source>
</evidence>
<proteinExistence type="predicted"/>
<feature type="signal peptide" evidence="1">
    <location>
        <begin position="1"/>
        <end position="19"/>
    </location>
</feature>
<gene>
    <name evidence="2" type="ORF">N658DRAFT_505451</name>
</gene>